<dbReference type="SUPFAM" id="SSF53474">
    <property type="entry name" value="alpha/beta-Hydrolases"/>
    <property type="match status" value="1"/>
</dbReference>
<dbReference type="AlphaFoldDB" id="A0A1N6R8V0"/>
<keyword evidence="2" id="KW-1185">Reference proteome</keyword>
<evidence type="ECO:0000313" key="2">
    <source>
        <dbReference type="Proteomes" id="UP000186953"/>
    </source>
</evidence>
<sequence length="205" mass="23290">MNLLFKLALVLPNQTINTIIMAEKLIIVSDMWGAKKGLWITSYLGYLQQYFDITFYDSQQLANLDILIQTEENVHSAFINGGIDTAVSHLLKKETQPCYYLAFSTGASIIWEAAKKGLPVKSLYGVSPTRIRKKNERPSVPFQLVYGANDKFRPSEEWADRLGVEMEVVPNYGHTLYTDEKIIQKVCMDLLQEVTQIAPQIKKVV</sequence>
<reference evidence="2" key="1">
    <citation type="submission" date="2017-01" db="EMBL/GenBank/DDBJ databases">
        <authorList>
            <person name="Varghese N."/>
            <person name="Submissions S."/>
        </authorList>
    </citation>
    <scope>NUCLEOTIDE SEQUENCE [LARGE SCALE GENOMIC DNA]</scope>
    <source>
        <strain evidence="2">DSM 15366</strain>
    </source>
</reference>
<gene>
    <name evidence="1" type="ORF">SAMN05421797_1011184</name>
</gene>
<dbReference type="EMBL" id="FTMA01000001">
    <property type="protein sequence ID" value="SIQ25259.1"/>
    <property type="molecule type" value="Genomic_DNA"/>
</dbReference>
<evidence type="ECO:0008006" key="3">
    <source>
        <dbReference type="Google" id="ProtNLM"/>
    </source>
</evidence>
<proteinExistence type="predicted"/>
<accession>A0A1N6R8V0</accession>
<dbReference type="Proteomes" id="UP000186953">
    <property type="component" value="Unassembled WGS sequence"/>
</dbReference>
<dbReference type="InterPro" id="IPR029058">
    <property type="entry name" value="AB_hydrolase_fold"/>
</dbReference>
<name>A0A1N6R8V0_9FLAO</name>
<protein>
    <recommendedName>
        <fullName evidence="3">Alpha/beta hydrolase</fullName>
    </recommendedName>
</protein>
<dbReference type="Gene3D" id="3.40.50.1820">
    <property type="entry name" value="alpha/beta hydrolase"/>
    <property type="match status" value="1"/>
</dbReference>
<evidence type="ECO:0000313" key="1">
    <source>
        <dbReference type="EMBL" id="SIQ25259.1"/>
    </source>
</evidence>
<organism evidence="1 2">
    <name type="scientific">Maribacter ulvicola</name>
    <dbReference type="NCBI Taxonomy" id="228959"/>
    <lineage>
        <taxon>Bacteria</taxon>
        <taxon>Pseudomonadati</taxon>
        <taxon>Bacteroidota</taxon>
        <taxon>Flavobacteriia</taxon>
        <taxon>Flavobacteriales</taxon>
        <taxon>Flavobacteriaceae</taxon>
        <taxon>Maribacter</taxon>
    </lineage>
</organism>
<dbReference type="STRING" id="228959.SAMN05421797_1011184"/>